<dbReference type="GO" id="GO:0006412">
    <property type="term" value="P:translation"/>
    <property type="evidence" value="ECO:0007669"/>
    <property type="project" value="UniProtKB-UniRule"/>
</dbReference>
<name>A0A1G2PMC9_TERXR</name>
<comment type="similarity">
    <text evidence="1 4">Belongs to the universal ribosomal protein uL23 family.</text>
</comment>
<organism evidence="5 6">
    <name type="scientific">Terrybacteria sp. (strain RIFCSPHIGHO2_01_FULL_58_15)</name>
    <dbReference type="NCBI Taxonomy" id="1802363"/>
    <lineage>
        <taxon>Bacteria</taxon>
        <taxon>Candidatus Terryibacteriota</taxon>
    </lineage>
</organism>
<evidence type="ECO:0000256" key="3">
    <source>
        <dbReference type="ARBA" id="ARBA00023274"/>
    </source>
</evidence>
<reference evidence="5 6" key="1">
    <citation type="journal article" date="2016" name="Nat. Commun.">
        <title>Thousands of microbial genomes shed light on interconnected biogeochemical processes in an aquifer system.</title>
        <authorList>
            <person name="Anantharaman K."/>
            <person name="Brown C.T."/>
            <person name="Hug L.A."/>
            <person name="Sharon I."/>
            <person name="Castelle C.J."/>
            <person name="Probst A.J."/>
            <person name="Thomas B.C."/>
            <person name="Singh A."/>
            <person name="Wilkins M.J."/>
            <person name="Karaoz U."/>
            <person name="Brodie E.L."/>
            <person name="Williams K.H."/>
            <person name="Hubbard S.S."/>
            <person name="Banfield J.F."/>
        </authorList>
    </citation>
    <scope>NUCLEOTIDE SEQUENCE [LARGE SCALE GENOMIC DNA]</scope>
    <source>
        <strain evidence="6">RIFCSPHIGHO2_01_FULL_58_15</strain>
    </source>
</reference>
<evidence type="ECO:0000256" key="4">
    <source>
        <dbReference type="HAMAP-Rule" id="MF_01369"/>
    </source>
</evidence>
<keyword evidence="3 4" id="KW-0687">Ribonucleoprotein</keyword>
<dbReference type="GO" id="GO:0003735">
    <property type="term" value="F:structural constituent of ribosome"/>
    <property type="evidence" value="ECO:0007669"/>
    <property type="project" value="InterPro"/>
</dbReference>
<dbReference type="Gene3D" id="3.30.70.330">
    <property type="match status" value="1"/>
</dbReference>
<keyword evidence="4" id="KW-0694">RNA-binding</keyword>
<dbReference type="InterPro" id="IPR012678">
    <property type="entry name" value="Ribosomal_uL23/eL15/eS24_sf"/>
</dbReference>
<dbReference type="HAMAP" id="MF_01369_B">
    <property type="entry name" value="Ribosomal_uL23_B"/>
    <property type="match status" value="1"/>
</dbReference>
<sequence length="92" mass="10163">MASRVLVRPHITEKAGRVAAMNQYVFVVAEGATKPTIARAVFEIYGVRPIRVHTVRIAGKRRRIGRIEGKAAGYRKAIVTLPEGKTIEVLPK</sequence>
<evidence type="ECO:0000313" key="6">
    <source>
        <dbReference type="Proteomes" id="UP000178690"/>
    </source>
</evidence>
<accession>A0A1G2PMC9</accession>
<dbReference type="InterPro" id="IPR013025">
    <property type="entry name" value="Ribosomal_uL23-like"/>
</dbReference>
<dbReference type="Pfam" id="PF00276">
    <property type="entry name" value="Ribosomal_L23"/>
    <property type="match status" value="1"/>
</dbReference>
<dbReference type="SUPFAM" id="SSF54189">
    <property type="entry name" value="Ribosomal proteins S24e, L23 and L15e"/>
    <property type="match status" value="1"/>
</dbReference>
<evidence type="ECO:0000313" key="5">
    <source>
        <dbReference type="EMBL" id="OHA49495.1"/>
    </source>
</evidence>
<evidence type="ECO:0000256" key="2">
    <source>
        <dbReference type="ARBA" id="ARBA00022980"/>
    </source>
</evidence>
<dbReference type="Proteomes" id="UP000178690">
    <property type="component" value="Unassembled WGS sequence"/>
</dbReference>
<keyword evidence="4" id="KW-0699">rRNA-binding</keyword>
<proteinExistence type="inferred from homology"/>
<gene>
    <name evidence="4" type="primary">rplW</name>
    <name evidence="5" type="ORF">A2682_00440</name>
</gene>
<dbReference type="STRING" id="1802363.A2682_00440"/>
<dbReference type="NCBIfam" id="NF004363">
    <property type="entry name" value="PRK05738.2-4"/>
    <property type="match status" value="1"/>
</dbReference>
<keyword evidence="2 4" id="KW-0689">Ribosomal protein</keyword>
<comment type="caution">
    <text evidence="5">The sequence shown here is derived from an EMBL/GenBank/DDBJ whole genome shotgun (WGS) entry which is preliminary data.</text>
</comment>
<dbReference type="EMBL" id="MHST01000009">
    <property type="protein sequence ID" value="OHA49495.1"/>
    <property type="molecule type" value="Genomic_DNA"/>
</dbReference>
<dbReference type="GO" id="GO:0005840">
    <property type="term" value="C:ribosome"/>
    <property type="evidence" value="ECO:0007669"/>
    <property type="project" value="UniProtKB-KW"/>
</dbReference>
<protein>
    <recommendedName>
        <fullName evidence="4">Large ribosomal subunit protein uL23</fullName>
    </recommendedName>
</protein>
<dbReference type="InterPro" id="IPR012677">
    <property type="entry name" value="Nucleotide-bd_a/b_plait_sf"/>
</dbReference>
<comment type="function">
    <text evidence="4">One of the early assembly proteins it binds 23S rRNA. One of the proteins that surrounds the polypeptide exit tunnel on the outside of the ribosome. Forms the main docking site for trigger factor binding to the ribosome.</text>
</comment>
<dbReference type="GO" id="GO:1990904">
    <property type="term" value="C:ribonucleoprotein complex"/>
    <property type="evidence" value="ECO:0007669"/>
    <property type="project" value="UniProtKB-KW"/>
</dbReference>
<dbReference type="GO" id="GO:0019843">
    <property type="term" value="F:rRNA binding"/>
    <property type="evidence" value="ECO:0007669"/>
    <property type="project" value="UniProtKB-UniRule"/>
</dbReference>
<dbReference type="AlphaFoldDB" id="A0A1G2PMC9"/>
<evidence type="ECO:0000256" key="1">
    <source>
        <dbReference type="ARBA" id="ARBA00006700"/>
    </source>
</evidence>
<comment type="subunit">
    <text evidence="4">Part of the 50S ribosomal subunit. Contacts protein L29, and trigger factor when it is bound to the ribosome.</text>
</comment>